<sequence length="79" mass="9197">MKQQEAKLIEERIEDFGRFLVTLLMLSAFFYLGMIINYYLEPMDNGGLLPTILILTIMAAGWIAVLLKKWQRDLNSLME</sequence>
<dbReference type="AlphaFoldDB" id="A0A1G9XUH4"/>
<dbReference type="RefSeq" id="WP_074600938.1">
    <property type="nucleotide sequence ID" value="NZ_FNHF01000007.1"/>
</dbReference>
<keyword evidence="1" id="KW-0472">Membrane</keyword>
<protein>
    <submittedName>
        <fullName evidence="2">YrhC-like protein</fullName>
    </submittedName>
</protein>
<feature type="transmembrane region" description="Helical" evidence="1">
    <location>
        <begin position="46"/>
        <end position="67"/>
    </location>
</feature>
<dbReference type="InterPro" id="IPR025418">
    <property type="entry name" value="YrhC-like"/>
</dbReference>
<evidence type="ECO:0000256" key="1">
    <source>
        <dbReference type="SAM" id="Phobius"/>
    </source>
</evidence>
<evidence type="ECO:0000313" key="2">
    <source>
        <dbReference type="EMBL" id="SDN00448.1"/>
    </source>
</evidence>
<keyword evidence="1" id="KW-1133">Transmembrane helix</keyword>
<keyword evidence="1" id="KW-0812">Transmembrane</keyword>
<dbReference type="Pfam" id="PF14143">
    <property type="entry name" value="YrhC"/>
    <property type="match status" value="1"/>
</dbReference>
<keyword evidence="3" id="KW-1185">Reference proteome</keyword>
<organism evidence="2 3">
    <name type="scientific">Sediminibacillus halophilus</name>
    <dbReference type="NCBI Taxonomy" id="482461"/>
    <lineage>
        <taxon>Bacteria</taxon>
        <taxon>Bacillati</taxon>
        <taxon>Bacillota</taxon>
        <taxon>Bacilli</taxon>
        <taxon>Bacillales</taxon>
        <taxon>Bacillaceae</taxon>
        <taxon>Sediminibacillus</taxon>
    </lineage>
</organism>
<reference evidence="3" key="1">
    <citation type="submission" date="2016-10" db="EMBL/GenBank/DDBJ databases">
        <authorList>
            <person name="Varghese N."/>
            <person name="Submissions S."/>
        </authorList>
    </citation>
    <scope>NUCLEOTIDE SEQUENCE [LARGE SCALE GENOMIC DNA]</scope>
    <source>
        <strain evidence="3">CGMCC 1.6199</strain>
    </source>
</reference>
<name>A0A1G9XUH4_9BACI</name>
<evidence type="ECO:0000313" key="3">
    <source>
        <dbReference type="Proteomes" id="UP000182347"/>
    </source>
</evidence>
<proteinExistence type="predicted"/>
<dbReference type="EMBL" id="FNHF01000007">
    <property type="protein sequence ID" value="SDN00448.1"/>
    <property type="molecule type" value="Genomic_DNA"/>
</dbReference>
<feature type="transmembrane region" description="Helical" evidence="1">
    <location>
        <begin position="20"/>
        <end position="40"/>
    </location>
</feature>
<dbReference type="OrthoDB" id="2721846at2"/>
<gene>
    <name evidence="2" type="ORF">SAMN05216244_3971</name>
</gene>
<dbReference type="Proteomes" id="UP000182347">
    <property type="component" value="Unassembled WGS sequence"/>
</dbReference>
<dbReference type="STRING" id="482461.SAMN05216244_3971"/>
<accession>A0A1G9XUH4</accession>